<dbReference type="PANTHER" id="PTHR37038:SF14">
    <property type="entry name" value="TRANSCRIPTIONAL ACTIVATOR"/>
    <property type="match status" value="1"/>
</dbReference>
<dbReference type="Gene3D" id="1.10.260.40">
    <property type="entry name" value="lambda repressor-like DNA-binding domains"/>
    <property type="match status" value="1"/>
</dbReference>
<gene>
    <name evidence="3" type="ORF">Cdeb_01274</name>
</gene>
<dbReference type="Pfam" id="PF13181">
    <property type="entry name" value="TPR_8"/>
    <property type="match status" value="1"/>
</dbReference>
<comment type="caution">
    <text evidence="3">The sequence shown here is derived from an EMBL/GenBank/DDBJ whole genome shotgun (WGS) entry which is preliminary data.</text>
</comment>
<dbReference type="EMBL" id="AZRV01000035">
    <property type="protein sequence ID" value="RKO61781.1"/>
    <property type="molecule type" value="Genomic_DNA"/>
</dbReference>
<dbReference type="SMART" id="SM00530">
    <property type="entry name" value="HTH_XRE"/>
    <property type="match status" value="1"/>
</dbReference>
<dbReference type="Gene3D" id="1.25.40.10">
    <property type="entry name" value="Tetratricopeptide repeat domain"/>
    <property type="match status" value="1"/>
</dbReference>
<sequence>MTIPIGNFIKLKRMELNLSQEQLCEGICAPSYLSRIENNKLIPDDEIYRLLLKRLGLDYEDLIWETDFIAEEIENWYRELLEPEYTELKRDVEELKRRADLIGGETAFKFRAVYCRYLLNNGQIEEATNHLKQLGQVIPQEASRAFFIYTNVLMFNLMLQGNYEEAIQAGRELLKVKGFDQLGNEEEVGIFFYNLALSYSNLSRFKMAEEYAKQALTLFNNGYCLERALSTLLLRGICLNNIQEWNEAMRVYDRAEKILRYLPEETHSHNRGKLNNNRGSCMLAQGKYEEALAYYQAALKDIQGQERIIPLLNLIYCCYEAGKHEEAKHWMTEVERAGNGPVQEIYQRQLEVFFVLLSEKKPQIRDVERVQIKCLEYFLENRHLQLAVHYCKLFIRVYERNHHYKKANEMYRIIRLAETEMRKGG</sequence>
<dbReference type="InterPro" id="IPR011990">
    <property type="entry name" value="TPR-like_helical_dom_sf"/>
</dbReference>
<evidence type="ECO:0000259" key="2">
    <source>
        <dbReference type="PROSITE" id="PS50943"/>
    </source>
</evidence>
<dbReference type="PROSITE" id="PS50943">
    <property type="entry name" value="HTH_CROC1"/>
    <property type="match status" value="1"/>
</dbReference>
<accession>A0A420VDP5</accession>
<dbReference type="InterPro" id="IPR053163">
    <property type="entry name" value="HTH-type_regulator_Rgg"/>
</dbReference>
<dbReference type="SUPFAM" id="SSF47413">
    <property type="entry name" value="lambda repressor-like DNA-binding domains"/>
    <property type="match status" value="1"/>
</dbReference>
<dbReference type="PANTHER" id="PTHR37038">
    <property type="entry name" value="TRANSCRIPTIONAL REGULATOR-RELATED"/>
    <property type="match status" value="1"/>
</dbReference>
<dbReference type="Pfam" id="PF14559">
    <property type="entry name" value="TPR_19"/>
    <property type="match status" value="1"/>
</dbReference>
<dbReference type="SMART" id="SM00028">
    <property type="entry name" value="TPR"/>
    <property type="match status" value="3"/>
</dbReference>
<dbReference type="SUPFAM" id="SSF48452">
    <property type="entry name" value="TPR-like"/>
    <property type="match status" value="2"/>
</dbReference>
<dbReference type="Proteomes" id="UP000286235">
    <property type="component" value="Unassembled WGS sequence"/>
</dbReference>
<evidence type="ECO:0000313" key="4">
    <source>
        <dbReference type="Proteomes" id="UP000286235"/>
    </source>
</evidence>
<proteinExistence type="predicted"/>
<organism evidence="3 4">
    <name type="scientific">Caldibacillus debilis GB1</name>
    <dbReference type="NCBI Taxonomy" id="1339248"/>
    <lineage>
        <taxon>Bacteria</taxon>
        <taxon>Bacillati</taxon>
        <taxon>Bacillota</taxon>
        <taxon>Bacilli</taxon>
        <taxon>Bacillales</taxon>
        <taxon>Bacillaceae</taxon>
        <taxon>Caldibacillus</taxon>
    </lineage>
</organism>
<dbReference type="GO" id="GO:0003677">
    <property type="term" value="F:DNA binding"/>
    <property type="evidence" value="ECO:0007669"/>
    <property type="project" value="InterPro"/>
</dbReference>
<dbReference type="InterPro" id="IPR010982">
    <property type="entry name" value="Lambda_DNA-bd_dom_sf"/>
</dbReference>
<protein>
    <submittedName>
        <fullName evidence="3">Tetratricopeptide repeat/Helix-turn-helix domain</fullName>
    </submittedName>
</protein>
<dbReference type="RefSeq" id="WP_183041613.1">
    <property type="nucleotide sequence ID" value="NZ_AZRV01000035.1"/>
</dbReference>
<keyword evidence="1" id="KW-0175">Coiled coil</keyword>
<reference evidence="3 4" key="1">
    <citation type="submission" date="2013-12" db="EMBL/GenBank/DDBJ databases">
        <title>Genome and proteome characterization of Caldibacillus debilis GB1 derived from a cellulolytic aero-tolerant co-culture.</title>
        <authorList>
            <person name="Wushke S.T."/>
            <person name="Zhang X."/>
            <person name="Fristensky B."/>
            <person name="Wilkins J.A."/>
            <person name="Levin D.B."/>
            <person name="Sparling R."/>
        </authorList>
    </citation>
    <scope>NUCLEOTIDE SEQUENCE [LARGE SCALE GENOMIC DNA]</scope>
    <source>
        <strain evidence="3 4">GB1</strain>
    </source>
</reference>
<evidence type="ECO:0000256" key="1">
    <source>
        <dbReference type="SAM" id="Coils"/>
    </source>
</evidence>
<dbReference type="AlphaFoldDB" id="A0A420VDP5"/>
<dbReference type="Pfam" id="PF01381">
    <property type="entry name" value="HTH_3"/>
    <property type="match status" value="1"/>
</dbReference>
<dbReference type="InterPro" id="IPR001387">
    <property type="entry name" value="Cro/C1-type_HTH"/>
</dbReference>
<dbReference type="InterPro" id="IPR019734">
    <property type="entry name" value="TPR_rpt"/>
</dbReference>
<evidence type="ECO:0000313" key="3">
    <source>
        <dbReference type="EMBL" id="RKO61781.1"/>
    </source>
</evidence>
<feature type="domain" description="HTH cro/C1-type" evidence="2">
    <location>
        <begin position="9"/>
        <end position="62"/>
    </location>
</feature>
<dbReference type="CDD" id="cd00093">
    <property type="entry name" value="HTH_XRE"/>
    <property type="match status" value="1"/>
</dbReference>
<keyword evidence="4" id="KW-1185">Reference proteome</keyword>
<name>A0A420VDP5_9BACI</name>
<feature type="coiled-coil region" evidence="1">
    <location>
        <begin position="78"/>
        <end position="105"/>
    </location>
</feature>